<feature type="compositionally biased region" description="Basic and acidic residues" evidence="1">
    <location>
        <begin position="140"/>
        <end position="194"/>
    </location>
</feature>
<reference evidence="2" key="1">
    <citation type="submission" date="2013-11" db="EMBL/GenBank/DDBJ databases">
        <title>The Genome Sequence of Phytophthora parasitica IAC_01/95.</title>
        <authorList>
            <consortium name="The Broad Institute Genomics Platform"/>
            <person name="Russ C."/>
            <person name="Tyler B."/>
            <person name="Panabieres F."/>
            <person name="Shan W."/>
            <person name="Tripathy S."/>
            <person name="Grunwald N."/>
            <person name="Machado M."/>
            <person name="Johnson C.S."/>
            <person name="Arredondo F."/>
            <person name="Hong C."/>
            <person name="Coffey M."/>
            <person name="Young S.K."/>
            <person name="Zeng Q."/>
            <person name="Gargeya S."/>
            <person name="Fitzgerald M."/>
            <person name="Abouelleil A."/>
            <person name="Alvarado L."/>
            <person name="Chapman S.B."/>
            <person name="Gainer-Dewar J."/>
            <person name="Goldberg J."/>
            <person name="Griggs A."/>
            <person name="Gujja S."/>
            <person name="Hansen M."/>
            <person name="Howarth C."/>
            <person name="Imamovic A."/>
            <person name="Ireland A."/>
            <person name="Larimer J."/>
            <person name="McCowan C."/>
            <person name="Murphy C."/>
            <person name="Pearson M."/>
            <person name="Poon T.W."/>
            <person name="Priest M."/>
            <person name="Roberts A."/>
            <person name="Saif S."/>
            <person name="Shea T."/>
            <person name="Sykes S."/>
            <person name="Wortman J."/>
            <person name="Nusbaum C."/>
            <person name="Birren B."/>
        </authorList>
    </citation>
    <scope>NUCLEOTIDE SEQUENCE [LARGE SCALE GENOMIC DNA]</scope>
    <source>
        <strain evidence="2">IAC_01/95</strain>
    </source>
</reference>
<dbReference type="VEuPathDB" id="FungiDB:PPTG_05669"/>
<feature type="compositionally biased region" description="Acidic residues" evidence="1">
    <location>
        <begin position="89"/>
        <end position="110"/>
    </location>
</feature>
<evidence type="ECO:0000256" key="1">
    <source>
        <dbReference type="SAM" id="MobiDB-lite"/>
    </source>
</evidence>
<name>W2MCF0_PHYNI</name>
<evidence type="ECO:0000313" key="2">
    <source>
        <dbReference type="EMBL" id="ETM33204.1"/>
    </source>
</evidence>
<dbReference type="AlphaFoldDB" id="W2MCF0"/>
<accession>W2MCF0</accession>
<sequence>MYTCFSLRYAPMLSRLEDVEQQLWTAATAIKLHLRLLKGDREAIGWAEIAALALVCGRIEQVQSELRNSTTEILSLARKSLAGGGGREEENERECEDGDTETEDEAEEMESVNVETRGGDSVDETFERLHTDAEDMLIGEEQREEERYKEVEVKMEHSDVPSRLDEDAESDVKAERTEHQNTIEEDDDRQKNDAENVENEEVTLYEEENMIESGVKMEQLRQSTDAIDARNESVLSSCEQTKPIHKLTDEANESVEEQIADKRSGNEQKEAHECAAEAKGVECGAEVAISGENTEIQEDIPAQHHTEAVQEEYKVEENEAPATSVAASQFTEAQTSVDSDTDNANCHPDEDTNSDAKSHEPLAKADAKASTSGSSSCVDEAKAAVGMETTRAVATLPVATDVGERERTTCVQARMAKLKVCEQFVKWINAAKIRRVLQTGTASVKTVKSLEATVTRVASIATSSNSNLSSRLWIERMVAGLTHIFKITTKPELIQALIPVRKICSQLQQYCTANFLDYLQDLQNDLRSIEYFQQKGELDSSGLITSVRFLLDQLRQDCTNYSTQHTVDGCISRTEKQWKTLVLVCDQIATWMKQIPPNQEKLPVDYLTLSLQSLGAFEARFPNRIPVKLLENIVSMAQKTKTNISNTNVENEANTPVSSDVIPNTKKRPRTDSNSIEPEFKRPAARDPFGPVKFIVAKFVEAASKVKVLVSNGNEAINSTHQMGTALGAMKLAATSAISGVTELLEHPDYQDDDIVTRFSTGMEIMASILSSIPAQDFKFVWLEHTMNDLMYILNLDSSKGLKEQYKSLGSSFSEVESYLEDNFFEWEREPVSTLDVMENRVQRFRNRKLKNMMSPIQSISGGLLIDISYFTAHNVDKKVLRTQENWSRFTAVGKVLAVWMFRALKSKARLPLNYFKRLLEQLQEFDAKFPDRLSPYLLRNTKALATWRPNLQGTQNRHVHVEVETINT</sequence>
<dbReference type="Proteomes" id="UP000054532">
    <property type="component" value="Unassembled WGS sequence"/>
</dbReference>
<feature type="region of interest" description="Disordered" evidence="1">
    <location>
        <begin position="650"/>
        <end position="682"/>
    </location>
</feature>
<feature type="compositionally biased region" description="Basic and acidic residues" evidence="1">
    <location>
        <begin position="117"/>
        <end position="133"/>
    </location>
</feature>
<organism evidence="2">
    <name type="scientific">Phytophthora nicotianae</name>
    <name type="common">Potato buckeye rot agent</name>
    <name type="synonym">Phytophthora parasitica</name>
    <dbReference type="NCBI Taxonomy" id="4792"/>
    <lineage>
        <taxon>Eukaryota</taxon>
        <taxon>Sar</taxon>
        <taxon>Stramenopiles</taxon>
        <taxon>Oomycota</taxon>
        <taxon>Peronosporomycetes</taxon>
        <taxon>Peronosporales</taxon>
        <taxon>Peronosporaceae</taxon>
        <taxon>Phytophthora</taxon>
    </lineage>
</organism>
<feature type="region of interest" description="Disordered" evidence="1">
    <location>
        <begin position="79"/>
        <end position="210"/>
    </location>
</feature>
<feature type="compositionally biased region" description="Polar residues" evidence="1">
    <location>
        <begin position="325"/>
        <end position="344"/>
    </location>
</feature>
<gene>
    <name evidence="2" type="ORF">L914_19537</name>
</gene>
<protein>
    <submittedName>
        <fullName evidence="2">Uncharacterized protein</fullName>
    </submittedName>
</protein>
<feature type="compositionally biased region" description="Basic and acidic residues" evidence="1">
    <location>
        <begin position="347"/>
        <end position="367"/>
    </location>
</feature>
<dbReference type="EMBL" id="KI696107">
    <property type="protein sequence ID" value="ETM33204.1"/>
    <property type="molecule type" value="Genomic_DNA"/>
</dbReference>
<feature type="compositionally biased region" description="Acidic residues" evidence="1">
    <location>
        <begin position="195"/>
        <end position="210"/>
    </location>
</feature>
<feature type="compositionally biased region" description="Polar residues" evidence="1">
    <location>
        <begin position="650"/>
        <end position="662"/>
    </location>
</feature>
<feature type="region of interest" description="Disordered" evidence="1">
    <location>
        <begin position="231"/>
        <end position="278"/>
    </location>
</feature>
<proteinExistence type="predicted"/>
<feature type="region of interest" description="Disordered" evidence="1">
    <location>
        <begin position="312"/>
        <end position="376"/>
    </location>
</feature>
<feature type="compositionally biased region" description="Basic and acidic residues" evidence="1">
    <location>
        <begin position="259"/>
        <end position="278"/>
    </location>
</feature>